<name>Q6EZH0_CAEEL</name>
<evidence type="ECO:0000256" key="1">
    <source>
        <dbReference type="SAM" id="SignalP"/>
    </source>
</evidence>
<dbReference type="Proteomes" id="UP000001940">
    <property type="component" value="Chromosome V"/>
</dbReference>
<evidence type="ECO:0000313" key="2">
    <source>
        <dbReference type="EMBL" id="CCD69555.2"/>
    </source>
</evidence>
<dbReference type="FunCoup" id="Q6EZH0">
    <property type="interactions" value="811"/>
</dbReference>
<dbReference type="KEGG" id="cel:CELE_F16B3.2"/>
<protein>
    <submittedName>
        <fullName evidence="2">Secreted protein</fullName>
    </submittedName>
</protein>
<dbReference type="OMA" id="MRITLFF"/>
<accession>Q6EZH0</accession>
<sequence length="111" mass="11954">MSKNLIFSLILSTVFIAKVSGVVDDATRQKVQDALLEALAKISSVTEPSVPEGSIISSQNANEDSKKLQFNSEVLELASQILVEKYGVEILDAANVVLQELQSETTTAESK</sequence>
<dbReference type="CTD" id="178625"/>
<proteinExistence type="predicted"/>
<evidence type="ECO:0000313" key="4">
    <source>
        <dbReference type="WormBase" id="F16B3.2"/>
    </source>
</evidence>
<dbReference type="GeneID" id="178625"/>
<dbReference type="HOGENOM" id="CLU_3425199_0_0_1"/>
<reference evidence="2 3" key="1">
    <citation type="journal article" date="1998" name="Science">
        <title>Genome sequence of the nematode C. elegans: a platform for investigating biology.</title>
        <authorList>
            <consortium name="The C. elegans sequencing consortium"/>
            <person name="Sulson J.E."/>
            <person name="Waterston R."/>
        </authorList>
    </citation>
    <scope>NUCLEOTIDE SEQUENCE [LARGE SCALE GENOMIC DNA]</scope>
    <source>
        <strain evidence="2 3">Bristol N2</strain>
    </source>
</reference>
<feature type="signal peptide" evidence="1">
    <location>
        <begin position="1"/>
        <end position="21"/>
    </location>
</feature>
<keyword evidence="1" id="KW-0732">Signal</keyword>
<keyword evidence="3" id="KW-1185">Reference proteome</keyword>
<dbReference type="UCSC" id="F16B3.2">
    <property type="organism name" value="c. elegans"/>
</dbReference>
<dbReference type="AGR" id="WB:WBGene00017502"/>
<evidence type="ECO:0000313" key="3">
    <source>
        <dbReference type="Proteomes" id="UP000001940"/>
    </source>
</evidence>
<dbReference type="InParanoid" id="Q6EZH0"/>
<organism evidence="2 3">
    <name type="scientific">Caenorhabditis elegans</name>
    <dbReference type="NCBI Taxonomy" id="6239"/>
    <lineage>
        <taxon>Eukaryota</taxon>
        <taxon>Metazoa</taxon>
        <taxon>Ecdysozoa</taxon>
        <taxon>Nematoda</taxon>
        <taxon>Chromadorea</taxon>
        <taxon>Rhabditida</taxon>
        <taxon>Rhabditina</taxon>
        <taxon>Rhabditomorpha</taxon>
        <taxon>Rhabditoidea</taxon>
        <taxon>Rhabditidae</taxon>
        <taxon>Peloderinae</taxon>
        <taxon>Caenorhabditis</taxon>
    </lineage>
</organism>
<dbReference type="AlphaFoldDB" id="Q6EZH0"/>
<feature type="chain" id="PRO_5005699237" evidence="1">
    <location>
        <begin position="22"/>
        <end position="111"/>
    </location>
</feature>
<dbReference type="OrthoDB" id="5850915at2759"/>
<gene>
    <name evidence="2" type="ORF">CELE_F16B3.2</name>
    <name evidence="2 4" type="ORF">F16B3.2</name>
</gene>
<dbReference type="EMBL" id="BX284605">
    <property type="protein sequence ID" value="CCD69555.2"/>
    <property type="molecule type" value="Genomic_DNA"/>
</dbReference>
<dbReference type="RefSeq" id="NP_503403.3">
    <property type="nucleotide sequence ID" value="NM_071002.7"/>
</dbReference>
<dbReference type="Bgee" id="WBGene00017502">
    <property type="expression patterns" value="Expressed in pharyngeal muscle cell (C elegans) and 3 other cell types or tissues"/>
</dbReference>
<dbReference type="WormBase" id="F16B3.2">
    <property type="protein sequence ID" value="CE27967"/>
    <property type="gene ID" value="WBGene00017502"/>
</dbReference>